<dbReference type="Proteomes" id="UP000176800">
    <property type="component" value="Unassembled WGS sequence"/>
</dbReference>
<keyword evidence="4 7" id="KW-0812">Transmembrane</keyword>
<name>A0A1G2U4A4_9BACT</name>
<dbReference type="InterPro" id="IPR051907">
    <property type="entry name" value="DoxX-like_oxidoreductase"/>
</dbReference>
<evidence type="ECO:0008006" key="10">
    <source>
        <dbReference type="Google" id="ProtNLM"/>
    </source>
</evidence>
<dbReference type="PANTHER" id="PTHR33452:SF1">
    <property type="entry name" value="INNER MEMBRANE PROTEIN YPHA-RELATED"/>
    <property type="match status" value="1"/>
</dbReference>
<reference evidence="8 9" key="1">
    <citation type="journal article" date="2016" name="Nat. Commun.">
        <title>Thousands of microbial genomes shed light on interconnected biogeochemical processes in an aquifer system.</title>
        <authorList>
            <person name="Anantharaman K."/>
            <person name="Brown C.T."/>
            <person name="Hug L.A."/>
            <person name="Sharon I."/>
            <person name="Castelle C.J."/>
            <person name="Probst A.J."/>
            <person name="Thomas B.C."/>
            <person name="Singh A."/>
            <person name="Wilkins M.J."/>
            <person name="Karaoz U."/>
            <person name="Brodie E.L."/>
            <person name="Williams K.H."/>
            <person name="Hubbard S.S."/>
            <person name="Banfield J.F."/>
        </authorList>
    </citation>
    <scope>NUCLEOTIDE SEQUENCE [LARGE SCALE GENOMIC DNA]</scope>
</reference>
<feature type="transmembrane region" description="Helical" evidence="7">
    <location>
        <begin position="14"/>
        <end position="35"/>
    </location>
</feature>
<evidence type="ECO:0000256" key="4">
    <source>
        <dbReference type="ARBA" id="ARBA00022692"/>
    </source>
</evidence>
<sequence>MLNPFPELLAWSGLAPFVLRLALGFLFINLGFLKLTKEKARWESFFKIIRVGPADFLTKLFGFIEIIGGIALVIGLYTQIAALIFAILTFVEVYLEYKEESLLERTLPFYILIFAISLSLIFSGAGLLAFDLPL</sequence>
<organism evidence="8 9">
    <name type="scientific">Candidatus Zambryskibacteria bacterium RIFCSPLOWO2_01_FULL_45_21</name>
    <dbReference type="NCBI Taxonomy" id="1802761"/>
    <lineage>
        <taxon>Bacteria</taxon>
        <taxon>Candidatus Zambryskiibacteriota</taxon>
    </lineage>
</organism>
<evidence type="ECO:0000313" key="8">
    <source>
        <dbReference type="EMBL" id="OHB04334.1"/>
    </source>
</evidence>
<protein>
    <recommendedName>
        <fullName evidence="10">DoxX family protein</fullName>
    </recommendedName>
</protein>
<dbReference type="InterPro" id="IPR032808">
    <property type="entry name" value="DoxX"/>
</dbReference>
<dbReference type="PANTHER" id="PTHR33452">
    <property type="entry name" value="OXIDOREDUCTASE CATD-RELATED"/>
    <property type="match status" value="1"/>
</dbReference>
<evidence type="ECO:0000256" key="7">
    <source>
        <dbReference type="SAM" id="Phobius"/>
    </source>
</evidence>
<gene>
    <name evidence="8" type="ORF">A3B14_02595</name>
</gene>
<proteinExistence type="inferred from homology"/>
<evidence type="ECO:0000313" key="9">
    <source>
        <dbReference type="Proteomes" id="UP000176800"/>
    </source>
</evidence>
<accession>A0A1G2U4A4</accession>
<evidence type="ECO:0000256" key="2">
    <source>
        <dbReference type="ARBA" id="ARBA00006679"/>
    </source>
</evidence>
<comment type="subcellular location">
    <subcellularLocation>
        <location evidence="1">Cell membrane</location>
        <topology evidence="1">Multi-pass membrane protein</topology>
    </subcellularLocation>
</comment>
<dbReference type="AlphaFoldDB" id="A0A1G2U4A4"/>
<evidence type="ECO:0000256" key="3">
    <source>
        <dbReference type="ARBA" id="ARBA00022475"/>
    </source>
</evidence>
<comment type="similarity">
    <text evidence="2">Belongs to the DoxX family.</text>
</comment>
<comment type="caution">
    <text evidence="8">The sequence shown here is derived from an EMBL/GenBank/DDBJ whole genome shotgun (WGS) entry which is preliminary data.</text>
</comment>
<keyword evidence="5 7" id="KW-1133">Transmembrane helix</keyword>
<dbReference type="GO" id="GO:0005886">
    <property type="term" value="C:plasma membrane"/>
    <property type="evidence" value="ECO:0007669"/>
    <property type="project" value="UniProtKB-SubCell"/>
</dbReference>
<evidence type="ECO:0000256" key="5">
    <source>
        <dbReference type="ARBA" id="ARBA00022989"/>
    </source>
</evidence>
<dbReference type="Pfam" id="PF07681">
    <property type="entry name" value="DoxX"/>
    <property type="match status" value="1"/>
</dbReference>
<feature type="transmembrane region" description="Helical" evidence="7">
    <location>
        <begin position="109"/>
        <end position="130"/>
    </location>
</feature>
<evidence type="ECO:0000256" key="6">
    <source>
        <dbReference type="ARBA" id="ARBA00023136"/>
    </source>
</evidence>
<keyword evidence="6 7" id="KW-0472">Membrane</keyword>
<keyword evidence="3" id="KW-1003">Cell membrane</keyword>
<dbReference type="EMBL" id="MHWE01000008">
    <property type="protein sequence ID" value="OHB04334.1"/>
    <property type="molecule type" value="Genomic_DNA"/>
</dbReference>
<evidence type="ECO:0000256" key="1">
    <source>
        <dbReference type="ARBA" id="ARBA00004651"/>
    </source>
</evidence>